<sequence length="140" mass="15008">MASKETLIVDCDTGIDDALALLYLLRDSGVDTRAVTTVFGNVDAVTAADNTLRVLELAGRPDIPVAIGARSNWHGDAHLALYVRRLPGAGTGRRGRRGHRPRPGAARPLPTFAGSTGTSRPRTARTFAWCWRPTETSPSC</sequence>
<protein>
    <recommendedName>
        <fullName evidence="4">Inosine/uridine-preferring nucleoside hydrolase domain-containing protein</fullName>
    </recommendedName>
</protein>
<gene>
    <name evidence="5" type="ORF">BJ970_002443</name>
</gene>
<dbReference type="SUPFAM" id="SSF53590">
    <property type="entry name" value="Nucleoside hydrolase"/>
    <property type="match status" value="1"/>
</dbReference>
<dbReference type="InterPro" id="IPR036452">
    <property type="entry name" value="Ribo_hydro-like"/>
</dbReference>
<dbReference type="GO" id="GO:0005829">
    <property type="term" value="C:cytosol"/>
    <property type="evidence" value="ECO:0007669"/>
    <property type="project" value="TreeGrafter"/>
</dbReference>
<dbReference type="Pfam" id="PF01156">
    <property type="entry name" value="IU_nuc_hydro"/>
    <property type="match status" value="1"/>
</dbReference>
<keyword evidence="1" id="KW-0378">Hydrolase</keyword>
<dbReference type="GO" id="GO:0008477">
    <property type="term" value="F:purine nucleosidase activity"/>
    <property type="evidence" value="ECO:0007669"/>
    <property type="project" value="TreeGrafter"/>
</dbReference>
<dbReference type="GO" id="GO:0006152">
    <property type="term" value="P:purine nucleoside catabolic process"/>
    <property type="evidence" value="ECO:0007669"/>
    <property type="project" value="TreeGrafter"/>
</dbReference>
<evidence type="ECO:0000259" key="4">
    <source>
        <dbReference type="Pfam" id="PF01156"/>
    </source>
</evidence>
<dbReference type="PANTHER" id="PTHR12304:SF4">
    <property type="entry name" value="URIDINE NUCLEOSIDASE"/>
    <property type="match status" value="1"/>
</dbReference>
<evidence type="ECO:0000313" key="5">
    <source>
        <dbReference type="EMBL" id="MBB5154909.1"/>
    </source>
</evidence>
<feature type="region of interest" description="Disordered" evidence="3">
    <location>
        <begin position="90"/>
        <end position="121"/>
    </location>
</feature>
<proteinExistence type="predicted"/>
<keyword evidence="6" id="KW-1185">Reference proteome</keyword>
<organism evidence="5 6">
    <name type="scientific">Saccharopolyspora phatthalungensis</name>
    <dbReference type="NCBI Taxonomy" id="664693"/>
    <lineage>
        <taxon>Bacteria</taxon>
        <taxon>Bacillati</taxon>
        <taxon>Actinomycetota</taxon>
        <taxon>Actinomycetes</taxon>
        <taxon>Pseudonocardiales</taxon>
        <taxon>Pseudonocardiaceae</taxon>
        <taxon>Saccharopolyspora</taxon>
    </lineage>
</organism>
<dbReference type="RefSeq" id="WP_246470825.1">
    <property type="nucleotide sequence ID" value="NZ_JACHIW010000001.1"/>
</dbReference>
<name>A0A840Q8G1_9PSEU</name>
<dbReference type="InterPro" id="IPR001910">
    <property type="entry name" value="Inosine/uridine_hydrolase_dom"/>
</dbReference>
<evidence type="ECO:0000256" key="3">
    <source>
        <dbReference type="SAM" id="MobiDB-lite"/>
    </source>
</evidence>
<evidence type="ECO:0000256" key="1">
    <source>
        <dbReference type="ARBA" id="ARBA00022801"/>
    </source>
</evidence>
<dbReference type="Proteomes" id="UP000584374">
    <property type="component" value="Unassembled WGS sequence"/>
</dbReference>
<dbReference type="PANTHER" id="PTHR12304">
    <property type="entry name" value="INOSINE-URIDINE PREFERRING NUCLEOSIDE HYDROLASE"/>
    <property type="match status" value="1"/>
</dbReference>
<reference evidence="5 6" key="1">
    <citation type="submission" date="2020-08" db="EMBL/GenBank/DDBJ databases">
        <title>Sequencing the genomes of 1000 actinobacteria strains.</title>
        <authorList>
            <person name="Klenk H.-P."/>
        </authorList>
    </citation>
    <scope>NUCLEOTIDE SEQUENCE [LARGE SCALE GENOMIC DNA]</scope>
    <source>
        <strain evidence="5 6">DSM 45584</strain>
    </source>
</reference>
<feature type="domain" description="Inosine/uridine-preferring nucleoside hydrolase" evidence="4">
    <location>
        <begin position="7"/>
        <end position="76"/>
    </location>
</feature>
<dbReference type="EMBL" id="JACHIW010000001">
    <property type="protein sequence ID" value="MBB5154909.1"/>
    <property type="molecule type" value="Genomic_DNA"/>
</dbReference>
<evidence type="ECO:0000313" key="6">
    <source>
        <dbReference type="Proteomes" id="UP000584374"/>
    </source>
</evidence>
<dbReference type="InterPro" id="IPR023186">
    <property type="entry name" value="IUNH"/>
</dbReference>
<feature type="compositionally biased region" description="Basic residues" evidence="3">
    <location>
        <begin position="93"/>
        <end position="102"/>
    </location>
</feature>
<dbReference type="Gene3D" id="3.90.245.10">
    <property type="entry name" value="Ribonucleoside hydrolase-like"/>
    <property type="match status" value="1"/>
</dbReference>
<evidence type="ECO:0000256" key="2">
    <source>
        <dbReference type="ARBA" id="ARBA00023295"/>
    </source>
</evidence>
<accession>A0A840Q8G1</accession>
<dbReference type="AlphaFoldDB" id="A0A840Q8G1"/>
<comment type="caution">
    <text evidence="5">The sequence shown here is derived from an EMBL/GenBank/DDBJ whole genome shotgun (WGS) entry which is preliminary data.</text>
</comment>
<keyword evidence="2" id="KW-0326">Glycosidase</keyword>